<dbReference type="InterPro" id="IPR059000">
    <property type="entry name" value="ATPase_P-type_domA"/>
</dbReference>
<keyword evidence="4 15" id="KW-1003">Cell membrane</keyword>
<evidence type="ECO:0000256" key="13">
    <source>
        <dbReference type="ARBA" id="ARBA00023065"/>
    </source>
</evidence>
<comment type="similarity">
    <text evidence="2 15">Belongs to the cation transport ATPase (P-type) (TC 3.A.3) family. Type IB subfamily.</text>
</comment>
<sequence>MPKPDSNERLFDYEKARVAGRMVFAVEGLWCVSCAMALQRVLQRVPGVSSATVNFTSGSALVTWAPELIDFAQLLRRASDLGYALSPVRGGGELEAALHRQAKRIRLQLTIAVVFGMWSMLGSWVLYLNADEVADQAMVIGWASVLASLPVITYSALDFYRAAVRSLRAGIAGMDVFASVAVLGSLSVSVWNLTIGSSAIFTDAATMLIAFLLIGRLIEIHARQESRLAMSALSSLAPETVTQLDACDGDLVERLVLLTSIARGDTVLIRANERIAVDGTVVLGESAVDLSLLHGESIPKAVRPGDEVFAGTINLQGPLRVQVTAGAGERRLDLLGLRMLELFGGRSSLSETAERFVRFLLPAMVIASLLALAHYLWIGRPADVAILGALSILVAACPCAVGLAMPLAYAFTAREAARRGILVRDPASVEALGRVRTIAFDKTGTLTQGLLGIMEIKTRQGWDEQKVLHLAARAEIGVVHPISLALTAEAQRRGIQVSPAQEQRIRAFGRGVMMEEPGGDVRVGERQWLIESGVAGVPGEDDRPGLVHVAKGGDWIGCLRLQDTPRIDARASLQTLQAQGLKLWLLTGDSQAASEDLVFTLGVMFDRIESACSPESKARAVDESATPVAFIGDGANDGLVLARAACGVAIPGSSSVAVSAAGVVITRGGVGAVVEVHRLARKFNRIVRENLAFAVAYNAAVVLVFFEVGVTPFAAALAMLTSSLSVLLNTLRLLKNEPTNGSPVPSSSLHSRSSVP</sequence>
<dbReference type="PROSITE" id="PS00154">
    <property type="entry name" value="ATPASE_E1_E2"/>
    <property type="match status" value="1"/>
</dbReference>
<feature type="transmembrane region" description="Helical" evidence="15">
    <location>
        <begin position="356"/>
        <end position="378"/>
    </location>
</feature>
<evidence type="ECO:0000256" key="11">
    <source>
        <dbReference type="ARBA" id="ARBA00022967"/>
    </source>
</evidence>
<evidence type="ECO:0000256" key="15">
    <source>
        <dbReference type="RuleBase" id="RU362081"/>
    </source>
</evidence>
<dbReference type="Pfam" id="PF00702">
    <property type="entry name" value="Hydrolase"/>
    <property type="match status" value="1"/>
</dbReference>
<dbReference type="Gene3D" id="3.40.1110.10">
    <property type="entry name" value="Calcium-transporting ATPase, cytoplasmic domain N"/>
    <property type="match status" value="1"/>
</dbReference>
<dbReference type="InterPro" id="IPR023214">
    <property type="entry name" value="HAD_sf"/>
</dbReference>
<dbReference type="RefSeq" id="WP_283486358.1">
    <property type="nucleotide sequence ID" value="NZ_CP125947.1"/>
</dbReference>
<dbReference type="InterPro" id="IPR018303">
    <property type="entry name" value="ATPase_P-typ_P_site"/>
</dbReference>
<dbReference type="PROSITE" id="PS50846">
    <property type="entry name" value="HMA_2"/>
    <property type="match status" value="1"/>
</dbReference>
<keyword evidence="5" id="KW-0597">Phosphoprotein</keyword>
<dbReference type="InterPro" id="IPR023298">
    <property type="entry name" value="ATPase_P-typ_TM_dom_sf"/>
</dbReference>
<gene>
    <name evidence="17" type="ORF">QMY55_22705</name>
</gene>
<dbReference type="PANTHER" id="PTHR43520">
    <property type="entry name" value="ATP7, ISOFORM B"/>
    <property type="match status" value="1"/>
</dbReference>
<feature type="transmembrane region" description="Helical" evidence="15">
    <location>
        <begin position="109"/>
        <end position="127"/>
    </location>
</feature>
<evidence type="ECO:0000256" key="14">
    <source>
        <dbReference type="ARBA" id="ARBA00023136"/>
    </source>
</evidence>
<feature type="transmembrane region" description="Helical" evidence="15">
    <location>
        <begin position="139"/>
        <end position="157"/>
    </location>
</feature>
<dbReference type="SUPFAM" id="SSF81665">
    <property type="entry name" value="Calcium ATPase, transmembrane domain M"/>
    <property type="match status" value="1"/>
</dbReference>
<dbReference type="EMBL" id="CP125947">
    <property type="protein sequence ID" value="WHS65257.1"/>
    <property type="molecule type" value="Genomic_DNA"/>
</dbReference>
<keyword evidence="10" id="KW-0460">Magnesium</keyword>
<keyword evidence="11" id="KW-1278">Translocase</keyword>
<evidence type="ECO:0000256" key="4">
    <source>
        <dbReference type="ARBA" id="ARBA00022475"/>
    </source>
</evidence>
<name>A0ABY8SQB8_9BURK</name>
<dbReference type="InterPro" id="IPR036412">
    <property type="entry name" value="HAD-like_sf"/>
</dbReference>
<dbReference type="PRINTS" id="PR00119">
    <property type="entry name" value="CATATPASE"/>
</dbReference>
<dbReference type="InterPro" id="IPR017969">
    <property type="entry name" value="Heavy-metal-associated_CS"/>
</dbReference>
<protein>
    <submittedName>
        <fullName evidence="17">Cation-translocating P-type ATPase</fullName>
    </submittedName>
</protein>
<evidence type="ECO:0000256" key="7">
    <source>
        <dbReference type="ARBA" id="ARBA00022723"/>
    </source>
</evidence>
<evidence type="ECO:0000256" key="9">
    <source>
        <dbReference type="ARBA" id="ARBA00022840"/>
    </source>
</evidence>
<evidence type="ECO:0000256" key="8">
    <source>
        <dbReference type="ARBA" id="ARBA00022741"/>
    </source>
</evidence>
<evidence type="ECO:0000313" key="18">
    <source>
        <dbReference type="Proteomes" id="UP001240697"/>
    </source>
</evidence>
<keyword evidence="6 15" id="KW-0812">Transmembrane</keyword>
<dbReference type="Proteomes" id="UP001240697">
    <property type="component" value="Chromosome"/>
</dbReference>
<keyword evidence="3" id="KW-0813">Transport</keyword>
<dbReference type="SUPFAM" id="SSF55008">
    <property type="entry name" value="HMA, heavy metal-associated domain"/>
    <property type="match status" value="1"/>
</dbReference>
<keyword evidence="14 15" id="KW-0472">Membrane</keyword>
<evidence type="ECO:0000259" key="16">
    <source>
        <dbReference type="PROSITE" id="PS50846"/>
    </source>
</evidence>
<dbReference type="Pfam" id="PF00122">
    <property type="entry name" value="E1-E2_ATPase"/>
    <property type="match status" value="1"/>
</dbReference>
<keyword evidence="13" id="KW-0406">Ion transport</keyword>
<dbReference type="Gene3D" id="2.70.150.10">
    <property type="entry name" value="Calcium-transporting ATPase, cytoplasmic transduction domain A"/>
    <property type="match status" value="1"/>
</dbReference>
<feature type="transmembrane region" description="Helical" evidence="15">
    <location>
        <begin position="169"/>
        <end position="193"/>
    </location>
</feature>
<feature type="transmembrane region" description="Helical" evidence="15">
    <location>
        <begin position="687"/>
        <end position="706"/>
    </location>
</feature>
<evidence type="ECO:0000256" key="12">
    <source>
        <dbReference type="ARBA" id="ARBA00022989"/>
    </source>
</evidence>
<dbReference type="SUPFAM" id="SSF81653">
    <property type="entry name" value="Calcium ATPase, transduction domain A"/>
    <property type="match status" value="1"/>
</dbReference>
<dbReference type="Gene3D" id="3.30.70.100">
    <property type="match status" value="1"/>
</dbReference>
<dbReference type="SUPFAM" id="SSF56784">
    <property type="entry name" value="HAD-like"/>
    <property type="match status" value="1"/>
</dbReference>
<reference evidence="17 18" key="1">
    <citation type="submission" date="2023-05" db="EMBL/GenBank/DDBJ databases">
        <authorList>
            <person name="Yin Y."/>
            <person name="Lu Z."/>
        </authorList>
    </citation>
    <scope>NUCLEOTIDE SEQUENCE [LARGE SCALE GENOMIC DNA]</scope>
    <source>
        <strain evidence="17 18">ZM22</strain>
    </source>
</reference>
<feature type="domain" description="HMA" evidence="16">
    <location>
        <begin position="20"/>
        <end position="86"/>
    </location>
</feature>
<dbReference type="Gene3D" id="3.40.50.1000">
    <property type="entry name" value="HAD superfamily/HAD-like"/>
    <property type="match status" value="1"/>
</dbReference>
<evidence type="ECO:0000256" key="3">
    <source>
        <dbReference type="ARBA" id="ARBA00022448"/>
    </source>
</evidence>
<keyword evidence="8 15" id="KW-0547">Nucleotide-binding</keyword>
<evidence type="ECO:0000256" key="2">
    <source>
        <dbReference type="ARBA" id="ARBA00006024"/>
    </source>
</evidence>
<dbReference type="PROSITE" id="PS01047">
    <property type="entry name" value="HMA_1"/>
    <property type="match status" value="1"/>
</dbReference>
<evidence type="ECO:0000256" key="10">
    <source>
        <dbReference type="ARBA" id="ARBA00022842"/>
    </source>
</evidence>
<feature type="transmembrane region" description="Helical" evidence="15">
    <location>
        <begin position="384"/>
        <end position="411"/>
    </location>
</feature>
<evidence type="ECO:0000256" key="5">
    <source>
        <dbReference type="ARBA" id="ARBA00022553"/>
    </source>
</evidence>
<dbReference type="InterPro" id="IPR001757">
    <property type="entry name" value="P_typ_ATPase"/>
</dbReference>
<dbReference type="InterPro" id="IPR006121">
    <property type="entry name" value="HMA_dom"/>
</dbReference>
<dbReference type="Gene3D" id="1.20.1110.10">
    <property type="entry name" value="Calcium-transporting ATPase, transmembrane domain"/>
    <property type="match status" value="1"/>
</dbReference>
<dbReference type="InterPro" id="IPR008250">
    <property type="entry name" value="ATPase_P-typ_transduc_dom_A_sf"/>
</dbReference>
<dbReference type="Pfam" id="PF00403">
    <property type="entry name" value="HMA"/>
    <property type="match status" value="1"/>
</dbReference>
<keyword evidence="9 15" id="KW-0067">ATP-binding</keyword>
<feature type="transmembrane region" description="Helical" evidence="15">
    <location>
        <begin position="199"/>
        <end position="218"/>
    </location>
</feature>
<proteinExistence type="inferred from homology"/>
<keyword evidence="18" id="KW-1185">Reference proteome</keyword>
<dbReference type="NCBIfam" id="TIGR01494">
    <property type="entry name" value="ATPase_P-type"/>
    <property type="match status" value="1"/>
</dbReference>
<keyword evidence="12 15" id="KW-1133">Transmembrane helix</keyword>
<keyword evidence="7 15" id="KW-0479">Metal-binding</keyword>
<evidence type="ECO:0000256" key="6">
    <source>
        <dbReference type="ARBA" id="ARBA00022692"/>
    </source>
</evidence>
<evidence type="ECO:0000256" key="1">
    <source>
        <dbReference type="ARBA" id="ARBA00004651"/>
    </source>
</evidence>
<dbReference type="NCBIfam" id="TIGR01525">
    <property type="entry name" value="ATPase-IB_hvy"/>
    <property type="match status" value="1"/>
</dbReference>
<dbReference type="CDD" id="cd00371">
    <property type="entry name" value="HMA"/>
    <property type="match status" value="1"/>
</dbReference>
<comment type="subcellular location">
    <subcellularLocation>
        <location evidence="1">Cell membrane</location>
        <topology evidence="1">Multi-pass membrane protein</topology>
    </subcellularLocation>
</comment>
<evidence type="ECO:0000313" key="17">
    <source>
        <dbReference type="EMBL" id="WHS65257.1"/>
    </source>
</evidence>
<dbReference type="PRINTS" id="PR00941">
    <property type="entry name" value="CDATPASE"/>
</dbReference>
<dbReference type="InterPro" id="IPR036163">
    <property type="entry name" value="HMA_dom_sf"/>
</dbReference>
<organism evidence="17 18">
    <name type="scientific">Comamonas resistens</name>
    <dbReference type="NCBI Taxonomy" id="3046670"/>
    <lineage>
        <taxon>Bacteria</taxon>
        <taxon>Pseudomonadati</taxon>
        <taxon>Pseudomonadota</taxon>
        <taxon>Betaproteobacteria</taxon>
        <taxon>Burkholderiales</taxon>
        <taxon>Comamonadaceae</taxon>
        <taxon>Comamonas</taxon>
    </lineage>
</organism>
<dbReference type="PANTHER" id="PTHR43520:SF5">
    <property type="entry name" value="CATION-TRANSPORTING P-TYPE ATPASE-RELATED"/>
    <property type="match status" value="1"/>
</dbReference>
<dbReference type="InterPro" id="IPR023299">
    <property type="entry name" value="ATPase_P-typ_cyto_dom_N"/>
</dbReference>
<dbReference type="InterPro" id="IPR027256">
    <property type="entry name" value="P-typ_ATPase_IB"/>
</dbReference>
<accession>A0ABY8SQB8</accession>